<dbReference type="PANTHER" id="PTHR46368:SF4">
    <property type="entry name" value="OS10G0403700 PROTEIN"/>
    <property type="match status" value="1"/>
</dbReference>
<reference evidence="4 5" key="1">
    <citation type="submission" date="2023-06" db="EMBL/GenBank/DDBJ databases">
        <title>Roseiconus lacunae JC819 isolated from Gulf of Mannar region, Tamil Nadu.</title>
        <authorList>
            <person name="Pk S."/>
            <person name="Ch S."/>
            <person name="Ch V.R."/>
        </authorList>
    </citation>
    <scope>NUCLEOTIDE SEQUENCE [LARGE SCALE GENOMIC DNA]</scope>
    <source>
        <strain evidence="4 5">JC819</strain>
    </source>
</reference>
<feature type="domain" description="GFO/IDH/MocA-like oxidoreductase" evidence="3">
    <location>
        <begin position="130"/>
        <end position="245"/>
    </location>
</feature>
<evidence type="ECO:0000259" key="2">
    <source>
        <dbReference type="Pfam" id="PF01408"/>
    </source>
</evidence>
<dbReference type="Gene3D" id="3.30.360.10">
    <property type="entry name" value="Dihydrodipicolinate Reductase, domain 2"/>
    <property type="match status" value="1"/>
</dbReference>
<gene>
    <name evidence="4" type="ORF">QTN89_25320</name>
</gene>
<accession>A0ABT7PRA1</accession>
<dbReference type="Pfam" id="PF01408">
    <property type="entry name" value="GFO_IDH_MocA"/>
    <property type="match status" value="1"/>
</dbReference>
<keyword evidence="5" id="KW-1185">Reference proteome</keyword>
<dbReference type="PANTHER" id="PTHR46368">
    <property type="match status" value="1"/>
</dbReference>
<sequence>MTRFGIIGTGRITRRLVADLQSTPSVSVTAIASRQQERADWFASQYGIANAVCGYDELLRRDDVDAVYVSLPPALHATWCVAAARAKKTILCEKPLACNVQQAEEIANACKAEDVRWIDATAYLHHRRTQEMRAIAQRGDLGKIGHVSASVSFYRPFQDGEHRLDKRLGGGCLLDLGWYTVSLACLMAGSVPERVFADHAVVENDVPIRTSATLWFPGHVTATLSFGYDTSTRKWFEVAGSDASLICDDFTRPWADRPSRFWIHDANGSVTSNEISDRQEIRMIETLVGSESLEEYNRLSLLTQRVLSQLDRSAKQSTPVKMTEPTEHNPSSLSESTCE</sequence>
<name>A0ABT7PRA1_9BACT</name>
<evidence type="ECO:0000313" key="5">
    <source>
        <dbReference type="Proteomes" id="UP001239462"/>
    </source>
</evidence>
<dbReference type="InterPro" id="IPR055170">
    <property type="entry name" value="GFO_IDH_MocA-like_dom"/>
</dbReference>
<feature type="region of interest" description="Disordered" evidence="1">
    <location>
        <begin position="313"/>
        <end position="339"/>
    </location>
</feature>
<dbReference type="Gene3D" id="3.40.50.720">
    <property type="entry name" value="NAD(P)-binding Rossmann-like Domain"/>
    <property type="match status" value="1"/>
</dbReference>
<dbReference type="EMBL" id="JASZZN010000026">
    <property type="protein sequence ID" value="MDM4018799.1"/>
    <property type="molecule type" value="Genomic_DNA"/>
</dbReference>
<protein>
    <submittedName>
        <fullName evidence="4">Gfo/Idh/MocA family oxidoreductase</fullName>
    </submittedName>
</protein>
<evidence type="ECO:0000259" key="3">
    <source>
        <dbReference type="Pfam" id="PF22725"/>
    </source>
</evidence>
<dbReference type="InterPro" id="IPR036291">
    <property type="entry name" value="NAD(P)-bd_dom_sf"/>
</dbReference>
<evidence type="ECO:0000256" key="1">
    <source>
        <dbReference type="SAM" id="MobiDB-lite"/>
    </source>
</evidence>
<organism evidence="4 5">
    <name type="scientific">Roseiconus lacunae</name>
    <dbReference type="NCBI Taxonomy" id="2605694"/>
    <lineage>
        <taxon>Bacteria</taxon>
        <taxon>Pseudomonadati</taxon>
        <taxon>Planctomycetota</taxon>
        <taxon>Planctomycetia</taxon>
        <taxon>Pirellulales</taxon>
        <taxon>Pirellulaceae</taxon>
        <taxon>Roseiconus</taxon>
    </lineage>
</organism>
<evidence type="ECO:0000313" key="4">
    <source>
        <dbReference type="EMBL" id="MDM4018799.1"/>
    </source>
</evidence>
<feature type="compositionally biased region" description="Polar residues" evidence="1">
    <location>
        <begin position="328"/>
        <end position="339"/>
    </location>
</feature>
<dbReference type="InterPro" id="IPR000683">
    <property type="entry name" value="Gfo/Idh/MocA-like_OxRdtase_N"/>
</dbReference>
<dbReference type="RefSeq" id="WP_149496572.1">
    <property type="nucleotide sequence ID" value="NZ_CP141221.1"/>
</dbReference>
<dbReference type="SUPFAM" id="SSF51735">
    <property type="entry name" value="NAD(P)-binding Rossmann-fold domains"/>
    <property type="match status" value="1"/>
</dbReference>
<proteinExistence type="predicted"/>
<dbReference type="Pfam" id="PF22725">
    <property type="entry name" value="GFO_IDH_MocA_C3"/>
    <property type="match status" value="1"/>
</dbReference>
<comment type="caution">
    <text evidence="4">The sequence shown here is derived from an EMBL/GenBank/DDBJ whole genome shotgun (WGS) entry which is preliminary data.</text>
</comment>
<feature type="domain" description="Gfo/Idh/MocA-like oxidoreductase N-terminal" evidence="2">
    <location>
        <begin position="3"/>
        <end position="116"/>
    </location>
</feature>
<dbReference type="SUPFAM" id="SSF55347">
    <property type="entry name" value="Glyceraldehyde-3-phosphate dehydrogenase-like, C-terminal domain"/>
    <property type="match status" value="1"/>
</dbReference>
<dbReference type="Proteomes" id="UP001239462">
    <property type="component" value="Unassembled WGS sequence"/>
</dbReference>